<name>A0A0D1DD15_9RHOB</name>
<feature type="transmembrane region" description="Helical" evidence="9">
    <location>
        <begin position="126"/>
        <end position="145"/>
    </location>
</feature>
<comment type="caution">
    <text evidence="11">The sequence shown here is derived from an EMBL/GenBank/DDBJ whole genome shotgun (WGS) entry which is preliminary data.</text>
</comment>
<comment type="subcellular location">
    <subcellularLocation>
        <location evidence="1 9">Cell inner membrane</location>
        <topology evidence="1 9">Multi-pass membrane protein</topology>
    </subcellularLocation>
</comment>
<dbReference type="AlphaFoldDB" id="A0A0D1DD15"/>
<keyword evidence="6 9" id="KW-1133">Transmembrane helix</keyword>
<dbReference type="RefSeq" id="WP_043917243.1">
    <property type="nucleotide sequence ID" value="NZ_FZPF01000001.1"/>
</dbReference>
<feature type="transmembrane region" description="Helical" evidence="9">
    <location>
        <begin position="42"/>
        <end position="63"/>
    </location>
</feature>
<feature type="transmembrane region" description="Helical" evidence="9">
    <location>
        <begin position="83"/>
        <end position="104"/>
    </location>
</feature>
<protein>
    <recommendedName>
        <fullName evidence="9">TRAP transporter small permease protein</fullName>
    </recommendedName>
</protein>
<keyword evidence="5 9" id="KW-0812">Transmembrane</keyword>
<evidence type="ECO:0000256" key="6">
    <source>
        <dbReference type="ARBA" id="ARBA00022989"/>
    </source>
</evidence>
<keyword evidence="4 9" id="KW-0997">Cell inner membrane</keyword>
<dbReference type="GO" id="GO:0015740">
    <property type="term" value="P:C4-dicarboxylate transport"/>
    <property type="evidence" value="ECO:0007669"/>
    <property type="project" value="TreeGrafter"/>
</dbReference>
<evidence type="ECO:0000313" key="11">
    <source>
        <dbReference type="EMBL" id="KIT17868.1"/>
    </source>
</evidence>
<feature type="transmembrane region" description="Helical" evidence="9">
    <location>
        <begin position="12"/>
        <end position="30"/>
    </location>
</feature>
<dbReference type="InterPro" id="IPR007387">
    <property type="entry name" value="TRAP_DctQ"/>
</dbReference>
<dbReference type="Proteomes" id="UP000032232">
    <property type="component" value="Unassembled WGS sequence"/>
</dbReference>
<organism evidence="11 12">
    <name type="scientific">Jannaschia aquimarina</name>
    <dbReference type="NCBI Taxonomy" id="935700"/>
    <lineage>
        <taxon>Bacteria</taxon>
        <taxon>Pseudomonadati</taxon>
        <taxon>Pseudomonadota</taxon>
        <taxon>Alphaproteobacteria</taxon>
        <taxon>Rhodobacterales</taxon>
        <taxon>Roseobacteraceae</taxon>
        <taxon>Jannaschia</taxon>
    </lineage>
</organism>
<comment type="similarity">
    <text evidence="8 9">Belongs to the TRAP transporter small permease family.</text>
</comment>
<comment type="function">
    <text evidence="9">Part of the tripartite ATP-independent periplasmic (TRAP) transport system.</text>
</comment>
<keyword evidence="12" id="KW-1185">Reference proteome</keyword>
<proteinExistence type="inferred from homology"/>
<keyword evidence="7 9" id="KW-0472">Membrane</keyword>
<evidence type="ECO:0000256" key="1">
    <source>
        <dbReference type="ARBA" id="ARBA00004429"/>
    </source>
</evidence>
<evidence type="ECO:0000256" key="5">
    <source>
        <dbReference type="ARBA" id="ARBA00022692"/>
    </source>
</evidence>
<dbReference type="Pfam" id="PF04290">
    <property type="entry name" value="DctQ"/>
    <property type="match status" value="1"/>
</dbReference>
<keyword evidence="2 9" id="KW-0813">Transport</keyword>
<evidence type="ECO:0000259" key="10">
    <source>
        <dbReference type="Pfam" id="PF04290"/>
    </source>
</evidence>
<dbReference type="GO" id="GO:0005886">
    <property type="term" value="C:plasma membrane"/>
    <property type="evidence" value="ECO:0007669"/>
    <property type="project" value="UniProtKB-SubCell"/>
</dbReference>
<accession>A0A0D1DD15</accession>
<dbReference type="OrthoDB" id="6385730at2"/>
<dbReference type="PATRIC" id="fig|935700.4.peg.404"/>
<evidence type="ECO:0000256" key="8">
    <source>
        <dbReference type="ARBA" id="ARBA00038436"/>
    </source>
</evidence>
<feature type="domain" description="Tripartite ATP-independent periplasmic transporters DctQ component" evidence="10">
    <location>
        <begin position="22"/>
        <end position="152"/>
    </location>
</feature>
<dbReference type="GO" id="GO:0022857">
    <property type="term" value="F:transmembrane transporter activity"/>
    <property type="evidence" value="ECO:0007669"/>
    <property type="project" value="UniProtKB-UniRule"/>
</dbReference>
<dbReference type="PANTHER" id="PTHR35011:SF10">
    <property type="entry name" value="TRAP TRANSPORTER SMALL PERMEASE PROTEIN"/>
    <property type="match status" value="1"/>
</dbReference>
<evidence type="ECO:0000256" key="9">
    <source>
        <dbReference type="RuleBase" id="RU369079"/>
    </source>
</evidence>
<evidence type="ECO:0000313" key="12">
    <source>
        <dbReference type="Proteomes" id="UP000032232"/>
    </source>
</evidence>
<evidence type="ECO:0000256" key="7">
    <source>
        <dbReference type="ARBA" id="ARBA00023136"/>
    </source>
</evidence>
<evidence type="ECO:0000256" key="4">
    <source>
        <dbReference type="ARBA" id="ARBA00022519"/>
    </source>
</evidence>
<evidence type="ECO:0000256" key="2">
    <source>
        <dbReference type="ARBA" id="ARBA00022448"/>
    </source>
</evidence>
<gene>
    <name evidence="11" type="ORF">jaqu_03760</name>
</gene>
<comment type="subunit">
    <text evidence="9">The complex comprises the extracytoplasmic solute receptor protein and the two transmembrane proteins.</text>
</comment>
<dbReference type="EMBL" id="JYFE01000012">
    <property type="protein sequence ID" value="KIT17868.1"/>
    <property type="molecule type" value="Genomic_DNA"/>
</dbReference>
<dbReference type="PANTHER" id="PTHR35011">
    <property type="entry name" value="2,3-DIKETO-L-GULONATE TRAP TRANSPORTER SMALL PERMEASE PROTEIN YIAM"/>
    <property type="match status" value="1"/>
</dbReference>
<dbReference type="STRING" id="935700.jaqu_03760"/>
<evidence type="ECO:0000256" key="3">
    <source>
        <dbReference type="ARBA" id="ARBA00022475"/>
    </source>
</evidence>
<sequence length="173" mass="18677">MLARIERLLLDLSVFAIAGLGLLITANVVARAAFNTGIPDAIVMVRELMVAAIVLPLAAATAARSHIVVEFVTKMMPARLQDYLIVFGSLFGLFALAPLIWAGWREAASTLQSGTFFFGELSLPKWPGRVVFLVGLSFCWLRLAVMVAGDLRTIRAGGHLDAPETAKDLLEDP</sequence>
<keyword evidence="3" id="KW-1003">Cell membrane</keyword>
<dbReference type="InterPro" id="IPR055348">
    <property type="entry name" value="DctQ"/>
</dbReference>
<reference evidence="11 12" key="1">
    <citation type="submission" date="2015-02" db="EMBL/GenBank/DDBJ databases">
        <title>Genome Sequence of Jannaschia aquimarina DSM28248, a member of the Roseobacter clade.</title>
        <authorList>
            <person name="Voget S."/>
            <person name="Daniel R."/>
        </authorList>
    </citation>
    <scope>NUCLEOTIDE SEQUENCE [LARGE SCALE GENOMIC DNA]</scope>
    <source>
        <strain evidence="11 12">GSW-M26</strain>
    </source>
</reference>